<dbReference type="CDD" id="cd03134">
    <property type="entry name" value="GATase1_PfpI_like"/>
    <property type="match status" value="1"/>
</dbReference>
<dbReference type="Proteomes" id="UP001225605">
    <property type="component" value="Unassembled WGS sequence"/>
</dbReference>
<sequence length="184" mass="19937">MAEQKKIAFLVSSEGIEQAELTDPWQHVEKAGGVPRLLAPELGKVRAFNHLTPADEFTVDLELSQADPNDYDGVVIPGGVANSDFIRMDADAVAFVKRFVEAGKPVASICHGPWLLIEADVVRGKKLTSWPSLATDLRNAGGDWADQEVRVCAANGWTLVTSRNPDDLPAFNREALKAFGLQGL</sequence>
<dbReference type="PROSITE" id="PS51276">
    <property type="entry name" value="PEPTIDASE_C56_PFPI"/>
    <property type="match status" value="1"/>
</dbReference>
<evidence type="ECO:0000313" key="4">
    <source>
        <dbReference type="Proteomes" id="UP001225605"/>
    </source>
</evidence>
<keyword evidence="4" id="KW-1185">Reference proteome</keyword>
<dbReference type="EMBL" id="NSDM01000001">
    <property type="protein sequence ID" value="MDQ2582735.1"/>
    <property type="molecule type" value="Genomic_DNA"/>
</dbReference>
<dbReference type="GO" id="GO:0006508">
    <property type="term" value="P:proteolysis"/>
    <property type="evidence" value="ECO:0007669"/>
    <property type="project" value="UniProtKB-KW"/>
</dbReference>
<evidence type="ECO:0000313" key="3">
    <source>
        <dbReference type="EMBL" id="MDQ2582735.1"/>
    </source>
</evidence>
<evidence type="ECO:0000256" key="1">
    <source>
        <dbReference type="ARBA" id="ARBA00008542"/>
    </source>
</evidence>
<dbReference type="SUPFAM" id="SSF52317">
    <property type="entry name" value="Class I glutamine amidotransferase-like"/>
    <property type="match status" value="1"/>
</dbReference>
<gene>
    <name evidence="3" type="ORF">CKY47_01775</name>
</gene>
<name>A0ABU0WSC2_9PSEU</name>
<reference evidence="3 4" key="1">
    <citation type="submission" date="2017-06" db="EMBL/GenBank/DDBJ databases">
        <title>Cultured bacterium strain Saccharothrix yanglingensis Hhs.015.</title>
        <authorList>
            <person name="Xia Y."/>
        </authorList>
    </citation>
    <scope>NUCLEOTIDE SEQUENCE [LARGE SCALE GENOMIC DNA]</scope>
    <source>
        <strain evidence="3 4">Hhs.015</strain>
    </source>
</reference>
<comment type="similarity">
    <text evidence="1">Belongs to the peptidase C56 family.</text>
</comment>
<dbReference type="InterPro" id="IPR029062">
    <property type="entry name" value="Class_I_gatase-like"/>
</dbReference>
<dbReference type="PANTHER" id="PTHR42733">
    <property type="entry name" value="DJ-1 PROTEIN"/>
    <property type="match status" value="1"/>
</dbReference>
<dbReference type="InterPro" id="IPR002818">
    <property type="entry name" value="DJ-1/PfpI"/>
</dbReference>
<dbReference type="PANTHER" id="PTHR42733:SF12">
    <property type="entry name" value="PROTEINASE"/>
    <property type="match status" value="1"/>
</dbReference>
<protein>
    <submittedName>
        <fullName evidence="3">Protease</fullName>
    </submittedName>
</protein>
<organism evidence="3 4">
    <name type="scientific">Saccharothrix yanglingensis</name>
    <dbReference type="NCBI Taxonomy" id="659496"/>
    <lineage>
        <taxon>Bacteria</taxon>
        <taxon>Bacillati</taxon>
        <taxon>Actinomycetota</taxon>
        <taxon>Actinomycetes</taxon>
        <taxon>Pseudonocardiales</taxon>
        <taxon>Pseudonocardiaceae</taxon>
        <taxon>Saccharothrix</taxon>
    </lineage>
</organism>
<dbReference type="NCBIfam" id="TIGR01382">
    <property type="entry name" value="PfpI"/>
    <property type="match status" value="1"/>
</dbReference>
<dbReference type="Pfam" id="PF01965">
    <property type="entry name" value="DJ-1_PfpI"/>
    <property type="match status" value="1"/>
</dbReference>
<accession>A0ABU0WSC2</accession>
<comment type="caution">
    <text evidence="3">The sequence shown here is derived from an EMBL/GenBank/DDBJ whole genome shotgun (WGS) entry which is preliminary data.</text>
</comment>
<dbReference type="GO" id="GO:0008233">
    <property type="term" value="F:peptidase activity"/>
    <property type="evidence" value="ECO:0007669"/>
    <property type="project" value="UniProtKB-KW"/>
</dbReference>
<dbReference type="RefSeq" id="WP_306743814.1">
    <property type="nucleotide sequence ID" value="NZ_NSDM01000001.1"/>
</dbReference>
<keyword evidence="3" id="KW-0378">Hydrolase</keyword>
<dbReference type="Gene3D" id="3.40.50.880">
    <property type="match status" value="1"/>
</dbReference>
<feature type="domain" description="DJ-1/PfpI" evidence="2">
    <location>
        <begin position="5"/>
        <end position="177"/>
    </location>
</feature>
<proteinExistence type="inferred from homology"/>
<keyword evidence="3" id="KW-0645">Protease</keyword>
<evidence type="ECO:0000259" key="2">
    <source>
        <dbReference type="Pfam" id="PF01965"/>
    </source>
</evidence>
<dbReference type="InterPro" id="IPR006286">
    <property type="entry name" value="C56_PfpI-like"/>
</dbReference>